<evidence type="ECO:0000256" key="3">
    <source>
        <dbReference type="ARBA" id="ARBA00022759"/>
    </source>
</evidence>
<dbReference type="Pfam" id="PF03755">
    <property type="entry name" value="YicC-like_N"/>
    <property type="match status" value="1"/>
</dbReference>
<sequence length="294" mass="31120">MSDPGLASMTAFASSEGAAEGFSWSWDLRSVNGRGLDLRLRLPDSLAALEQPLRAALKKAMTRGNVTLGLRLTREALAGGRLSVEALDAALEIIAQVEARANGGLTHSTAVDVLGMRGVMDGTDAAGLPSVEALMIEADELIAAFVDMRRTEGNALAEVMMAQLATIEQLTQAAKAAANARTEVQGDRLRSQVAALLEATDIVDEARLAQELATLAVKGDVTEEIDRLGAHVAAARALITTGGPVGRKLDFLMQEFNREANTLCAKSADTDLTAIGLDLKLTIDQMREQVQNVE</sequence>
<dbReference type="NCBIfam" id="TIGR00255">
    <property type="entry name" value="YicC/YloC family endoribonuclease"/>
    <property type="match status" value="1"/>
</dbReference>
<comment type="cofactor">
    <cofactor evidence="1">
        <name>a divalent metal cation</name>
        <dbReference type="ChEBI" id="CHEBI:60240"/>
    </cofactor>
</comment>
<gene>
    <name evidence="8" type="ORF">KUL25_05880</name>
    <name evidence="9" type="ORF">KUL25_05885</name>
</gene>
<evidence type="ECO:0000256" key="1">
    <source>
        <dbReference type="ARBA" id="ARBA00001968"/>
    </source>
</evidence>
<dbReference type="EMBL" id="CP078073">
    <property type="protein sequence ID" value="QXL89042.1"/>
    <property type="molecule type" value="Genomic_DNA"/>
</dbReference>
<dbReference type="GO" id="GO:0016787">
    <property type="term" value="F:hydrolase activity"/>
    <property type="evidence" value="ECO:0007669"/>
    <property type="project" value="UniProtKB-KW"/>
</dbReference>
<evidence type="ECO:0000259" key="6">
    <source>
        <dbReference type="Pfam" id="PF03755"/>
    </source>
</evidence>
<dbReference type="EMBL" id="JAIMBW010000001">
    <property type="protein sequence ID" value="MBY4892291.1"/>
    <property type="molecule type" value="Genomic_DNA"/>
</dbReference>
<feature type="domain" description="Endoribonuclease YicC-like N-terminal" evidence="6">
    <location>
        <begin position="7"/>
        <end position="157"/>
    </location>
</feature>
<dbReference type="Proteomes" id="UP000693972">
    <property type="component" value="Unassembled WGS sequence"/>
</dbReference>
<protein>
    <submittedName>
        <fullName evidence="9">YicC family protein</fullName>
    </submittedName>
</protein>
<reference evidence="9 10" key="1">
    <citation type="submission" date="2021-07" db="EMBL/GenBank/DDBJ databases">
        <title>Karlodiniumbacter phycospheric gen. nov., sp. nov., a phycosphere bacterium isolated from karlodinium veneficum.</title>
        <authorList>
            <person name="Peng Y."/>
            <person name="Jiang L."/>
            <person name="Lee J."/>
        </authorList>
    </citation>
    <scope>NUCLEOTIDE SEQUENCE</scope>
    <source>
        <strain evidence="9 10">N5</strain>
    </source>
</reference>
<dbReference type="Pfam" id="PF08340">
    <property type="entry name" value="YicC-like_C"/>
    <property type="match status" value="1"/>
</dbReference>
<dbReference type="InterPro" id="IPR005229">
    <property type="entry name" value="YicC/YloC-like"/>
</dbReference>
<evidence type="ECO:0000256" key="2">
    <source>
        <dbReference type="ARBA" id="ARBA00022722"/>
    </source>
</evidence>
<keyword evidence="2" id="KW-0540">Nuclease</keyword>
<evidence type="ECO:0000313" key="8">
    <source>
        <dbReference type="EMBL" id="MBY4892291.1"/>
    </source>
</evidence>
<proteinExistence type="inferred from homology"/>
<comment type="similarity">
    <text evidence="5">Belongs to the YicC/YloC family.</text>
</comment>
<dbReference type="InterPro" id="IPR013527">
    <property type="entry name" value="YicC-like_N"/>
</dbReference>
<dbReference type="PANTHER" id="PTHR30636:SF3">
    <property type="entry name" value="UPF0701 PROTEIN YICC"/>
    <property type="match status" value="1"/>
</dbReference>
<evidence type="ECO:0000259" key="7">
    <source>
        <dbReference type="Pfam" id="PF08340"/>
    </source>
</evidence>
<feature type="domain" description="Endoribonuclease YicC-like C-terminal" evidence="7">
    <location>
        <begin position="177"/>
        <end position="294"/>
    </location>
</feature>
<dbReference type="AlphaFoldDB" id="A0A975TXK7"/>
<keyword evidence="4" id="KW-0378">Hydrolase</keyword>
<organism evidence="9">
    <name type="scientific">Gymnodinialimonas phycosphaerae</name>
    <dbReference type="NCBI Taxonomy" id="2841589"/>
    <lineage>
        <taxon>Bacteria</taxon>
        <taxon>Pseudomonadati</taxon>
        <taxon>Pseudomonadota</taxon>
        <taxon>Alphaproteobacteria</taxon>
        <taxon>Rhodobacterales</taxon>
        <taxon>Paracoccaceae</taxon>
        <taxon>Gymnodinialimonas</taxon>
    </lineage>
</organism>
<evidence type="ECO:0000313" key="10">
    <source>
        <dbReference type="Proteomes" id="UP000693972"/>
    </source>
</evidence>
<dbReference type="GO" id="GO:0004521">
    <property type="term" value="F:RNA endonuclease activity"/>
    <property type="evidence" value="ECO:0007669"/>
    <property type="project" value="InterPro"/>
</dbReference>
<dbReference type="RefSeq" id="WP_257892095.1">
    <property type="nucleotide sequence ID" value="NZ_JAIMBW010000001.1"/>
</dbReference>
<keyword evidence="3" id="KW-0255">Endonuclease</keyword>
<keyword evidence="10" id="KW-1185">Reference proteome</keyword>
<dbReference type="InterPro" id="IPR013551">
    <property type="entry name" value="YicC-like_C"/>
</dbReference>
<evidence type="ECO:0000256" key="4">
    <source>
        <dbReference type="ARBA" id="ARBA00022801"/>
    </source>
</evidence>
<accession>A0A975TXK7</accession>
<evidence type="ECO:0000256" key="5">
    <source>
        <dbReference type="ARBA" id="ARBA00035648"/>
    </source>
</evidence>
<name>A0A975TXK7_9RHOB</name>
<dbReference type="PANTHER" id="PTHR30636">
    <property type="entry name" value="UPF0701 PROTEIN YICC"/>
    <property type="match status" value="1"/>
</dbReference>
<evidence type="ECO:0000313" key="9">
    <source>
        <dbReference type="EMBL" id="QXL89042.1"/>
    </source>
</evidence>